<sequence length="122" mass="13072">MIGPPLQGPECVRSRAPGIRAEGTSCSHVSTANRELTVSPSQITQYAKSLPKQQVDKGRVWTVVVGGAAILFGATVLAENNEAWFPAISRANKAVKMSREAQKARERQQAEAARQTALVSEA</sequence>
<feature type="compositionally biased region" description="Basic and acidic residues" evidence="1">
    <location>
        <begin position="99"/>
        <end position="109"/>
    </location>
</feature>
<organism evidence="2 3">
    <name type="scientific">Haematococcus lacustris</name>
    <name type="common">Green alga</name>
    <name type="synonym">Haematococcus pluvialis</name>
    <dbReference type="NCBI Taxonomy" id="44745"/>
    <lineage>
        <taxon>Eukaryota</taxon>
        <taxon>Viridiplantae</taxon>
        <taxon>Chlorophyta</taxon>
        <taxon>core chlorophytes</taxon>
        <taxon>Chlorophyceae</taxon>
        <taxon>CS clade</taxon>
        <taxon>Chlamydomonadales</taxon>
        <taxon>Haematococcaceae</taxon>
        <taxon>Haematococcus</taxon>
    </lineage>
</organism>
<reference evidence="2 3" key="1">
    <citation type="submission" date="2020-02" db="EMBL/GenBank/DDBJ databases">
        <title>Draft genome sequence of Haematococcus lacustris strain NIES-144.</title>
        <authorList>
            <person name="Morimoto D."/>
            <person name="Nakagawa S."/>
            <person name="Yoshida T."/>
            <person name="Sawayama S."/>
        </authorList>
    </citation>
    <scope>NUCLEOTIDE SEQUENCE [LARGE SCALE GENOMIC DNA]</scope>
    <source>
        <strain evidence="2 3">NIES-144</strain>
    </source>
</reference>
<dbReference type="EMBL" id="BLLF01000224">
    <property type="protein sequence ID" value="GFH09311.1"/>
    <property type="molecule type" value="Genomic_DNA"/>
</dbReference>
<name>A0A699YIK6_HAELA</name>
<evidence type="ECO:0000256" key="1">
    <source>
        <dbReference type="SAM" id="MobiDB-lite"/>
    </source>
</evidence>
<proteinExistence type="predicted"/>
<keyword evidence="3" id="KW-1185">Reference proteome</keyword>
<dbReference type="Proteomes" id="UP000485058">
    <property type="component" value="Unassembled WGS sequence"/>
</dbReference>
<evidence type="ECO:0000313" key="2">
    <source>
        <dbReference type="EMBL" id="GFH09311.1"/>
    </source>
</evidence>
<dbReference type="AlphaFoldDB" id="A0A699YIK6"/>
<feature type="region of interest" description="Disordered" evidence="1">
    <location>
        <begin position="99"/>
        <end position="122"/>
    </location>
</feature>
<feature type="non-terminal residue" evidence="2">
    <location>
        <position position="122"/>
    </location>
</feature>
<protein>
    <submittedName>
        <fullName evidence="2">Uncharacterized protein</fullName>
    </submittedName>
</protein>
<evidence type="ECO:0000313" key="3">
    <source>
        <dbReference type="Proteomes" id="UP000485058"/>
    </source>
</evidence>
<accession>A0A699YIK6</accession>
<gene>
    <name evidence="2" type="ORF">HaLaN_04421</name>
</gene>
<comment type="caution">
    <text evidence="2">The sequence shown here is derived from an EMBL/GenBank/DDBJ whole genome shotgun (WGS) entry which is preliminary data.</text>
</comment>